<dbReference type="InterPro" id="IPR007330">
    <property type="entry name" value="MIT_dom"/>
</dbReference>
<dbReference type="SUPFAM" id="SSF116846">
    <property type="entry name" value="MIT domain"/>
    <property type="match status" value="1"/>
</dbReference>
<dbReference type="Pfam" id="PF04212">
    <property type="entry name" value="MIT"/>
    <property type="match status" value="1"/>
</dbReference>
<name>A0A6S7LQW1_PARCT</name>
<protein>
    <submittedName>
        <fullName evidence="1">Calpain-7</fullName>
    </submittedName>
</protein>
<reference evidence="1" key="1">
    <citation type="submission" date="2020-04" db="EMBL/GenBank/DDBJ databases">
        <authorList>
            <person name="Alioto T."/>
            <person name="Alioto T."/>
            <person name="Gomez Garrido J."/>
        </authorList>
    </citation>
    <scope>NUCLEOTIDE SEQUENCE</scope>
    <source>
        <strain evidence="1">A484AB</strain>
    </source>
</reference>
<dbReference type="AlphaFoldDB" id="A0A6S7LQW1"/>
<evidence type="ECO:0000313" key="1">
    <source>
        <dbReference type="EMBL" id="CAB4038679.1"/>
    </source>
</evidence>
<organism evidence="1 2">
    <name type="scientific">Paramuricea clavata</name>
    <name type="common">Red gorgonian</name>
    <name type="synonym">Violescent sea-whip</name>
    <dbReference type="NCBI Taxonomy" id="317549"/>
    <lineage>
        <taxon>Eukaryota</taxon>
        <taxon>Metazoa</taxon>
        <taxon>Cnidaria</taxon>
        <taxon>Anthozoa</taxon>
        <taxon>Octocorallia</taxon>
        <taxon>Malacalcyonacea</taxon>
        <taxon>Plexauridae</taxon>
        <taxon>Paramuricea</taxon>
    </lineage>
</organism>
<keyword evidence="2" id="KW-1185">Reference proteome</keyword>
<dbReference type="InterPro" id="IPR036181">
    <property type="entry name" value="MIT_dom_sf"/>
</dbReference>
<dbReference type="SMART" id="SM00745">
    <property type="entry name" value="MIT"/>
    <property type="match status" value="1"/>
</dbReference>
<accession>A0A6S7LQW1</accession>
<sequence>MVDIQSLCDDGRKFATEAVKYDEAGDIEQAIFFYSEASDALLKAWSVDNSLNIRSKVENYIARAEELYQHKGNDSVKKPLKSSQQVGDSTSFLFII</sequence>
<proteinExistence type="predicted"/>
<comment type="caution">
    <text evidence="1">The sequence shown here is derived from an EMBL/GenBank/DDBJ whole genome shotgun (WGS) entry which is preliminary data.</text>
</comment>
<dbReference type="EMBL" id="CACRXK020024467">
    <property type="protein sequence ID" value="CAB4038679.1"/>
    <property type="molecule type" value="Genomic_DNA"/>
</dbReference>
<dbReference type="OrthoDB" id="167576at2759"/>
<gene>
    <name evidence="1" type="ORF">PACLA_8A061659</name>
</gene>
<dbReference type="Proteomes" id="UP001152795">
    <property type="component" value="Unassembled WGS sequence"/>
</dbReference>
<dbReference type="Gene3D" id="1.20.58.80">
    <property type="entry name" value="Phosphotransferase system, lactose/cellobiose-type IIA subunit"/>
    <property type="match status" value="1"/>
</dbReference>
<evidence type="ECO:0000313" key="2">
    <source>
        <dbReference type="Proteomes" id="UP001152795"/>
    </source>
</evidence>